<dbReference type="EMBL" id="BART01030183">
    <property type="protein sequence ID" value="GAH15048.1"/>
    <property type="molecule type" value="Genomic_DNA"/>
</dbReference>
<proteinExistence type="predicted"/>
<comment type="caution">
    <text evidence="1">The sequence shown here is derived from an EMBL/GenBank/DDBJ whole genome shotgun (WGS) entry which is preliminary data.</text>
</comment>
<gene>
    <name evidence="1" type="ORF">S01H4_52763</name>
</gene>
<protein>
    <submittedName>
        <fullName evidence="1">Uncharacterized protein</fullName>
    </submittedName>
</protein>
<reference evidence="1" key="1">
    <citation type="journal article" date="2014" name="Front. Microbiol.">
        <title>High frequency of phylogenetically diverse reductive dehalogenase-homologous genes in deep subseafloor sedimentary metagenomes.</title>
        <authorList>
            <person name="Kawai M."/>
            <person name="Futagami T."/>
            <person name="Toyoda A."/>
            <person name="Takaki Y."/>
            <person name="Nishi S."/>
            <person name="Hori S."/>
            <person name="Arai W."/>
            <person name="Tsubouchi T."/>
            <person name="Morono Y."/>
            <person name="Uchiyama I."/>
            <person name="Ito T."/>
            <person name="Fujiyama A."/>
            <person name="Inagaki F."/>
            <person name="Takami H."/>
        </authorList>
    </citation>
    <scope>NUCLEOTIDE SEQUENCE</scope>
    <source>
        <strain evidence="1">Expedition CK06-06</strain>
    </source>
</reference>
<name>X1F2N3_9ZZZZ</name>
<accession>X1F2N3</accession>
<dbReference type="AlphaFoldDB" id="X1F2N3"/>
<evidence type="ECO:0000313" key="1">
    <source>
        <dbReference type="EMBL" id="GAH15048.1"/>
    </source>
</evidence>
<organism evidence="1">
    <name type="scientific">marine sediment metagenome</name>
    <dbReference type="NCBI Taxonomy" id="412755"/>
    <lineage>
        <taxon>unclassified sequences</taxon>
        <taxon>metagenomes</taxon>
        <taxon>ecological metagenomes</taxon>
    </lineage>
</organism>
<sequence>MLTATIEQDGKTRVENIFVIDSHSHLGEDVDGATMMNPLAPGSGTFDFWGNVQGRIKADWGTTGEQSFSTKMDGKFTKITWSFNPYPFTDNLYIALESIGKRYSDLKEKSKFYSFIDQGVVFPFQDVFRDKHPEARYRASNINVSRFTTRFPFSMKLIGKNIVLRQKDANCEIGVTYIMSK</sequence>